<comment type="caution">
    <text evidence="2">The sequence shown here is derived from an EMBL/GenBank/DDBJ whole genome shotgun (WGS) entry which is preliminary data.</text>
</comment>
<evidence type="ECO:0000313" key="3">
    <source>
        <dbReference type="Proteomes" id="UP000292958"/>
    </source>
</evidence>
<feature type="transmembrane region" description="Helical" evidence="1">
    <location>
        <begin position="314"/>
        <end position="336"/>
    </location>
</feature>
<keyword evidence="1" id="KW-0812">Transmembrane</keyword>
<feature type="transmembrane region" description="Helical" evidence="1">
    <location>
        <begin position="198"/>
        <end position="220"/>
    </location>
</feature>
<name>A0A4Q7YZF9_9BACT</name>
<proteinExistence type="predicted"/>
<sequence>MQRAVPDYISSSVPVPTSARVPWYSSTFPTYFGIFLWVGFYLKIAEPTIGYASLGLCLLALLVAGLLCFALYYWVPAMLGMQSGRPLYVVGSSTFGTSGGYFIPGLMMGFLQIGWVAVIGAVSADFIMKGLNLTSRTLYCVLVVVWVYSLGWVAIKGIHHVARVAKFLNWVPLFMVLIVFWANRDGIARYQPAHTQPLTGFLNVLSIVIGYFATAGAAGADFGMNNRNRKDILLGGSLGIVGGALIAGGLPLLSIAGYLGRGIGPTSYDYTAAIASVGTLAPVMFFLFAIASMVPTCFSSFIASNSFSTMLPKIPRMVSTFIALTISILLAATGVANNLVGFFSLVAASFGPICGAMAADYLLAGRRWSGPRIGINWAGYIAWLIGFLVGIPEHIPGLPPALLKADNPSSLYSFFVGFIIYLVLAKVGMRSPVVEAGSNTPQQLSV</sequence>
<keyword evidence="1" id="KW-1133">Transmembrane helix</keyword>
<keyword evidence="3" id="KW-1185">Reference proteome</keyword>
<dbReference type="PANTHER" id="PTHR30569:SF0">
    <property type="entry name" value="CYTOSINE PERMEASE"/>
    <property type="match status" value="1"/>
</dbReference>
<dbReference type="EMBL" id="SHKW01000001">
    <property type="protein sequence ID" value="RZU43188.1"/>
    <property type="molecule type" value="Genomic_DNA"/>
</dbReference>
<feature type="transmembrane region" description="Helical" evidence="1">
    <location>
        <begin position="232"/>
        <end position="259"/>
    </location>
</feature>
<dbReference type="PANTHER" id="PTHR30569">
    <property type="entry name" value="CYTOSINE TRANSPORTER CODB"/>
    <property type="match status" value="1"/>
</dbReference>
<reference evidence="2 3" key="1">
    <citation type="submission" date="2019-02" db="EMBL/GenBank/DDBJ databases">
        <title>Genomic Encyclopedia of Archaeal and Bacterial Type Strains, Phase II (KMG-II): from individual species to whole genera.</title>
        <authorList>
            <person name="Goeker M."/>
        </authorList>
    </citation>
    <scope>NUCLEOTIDE SEQUENCE [LARGE SCALE GENOMIC DNA]</scope>
    <source>
        <strain evidence="2 3">DSM 18101</strain>
    </source>
</reference>
<evidence type="ECO:0000313" key="2">
    <source>
        <dbReference type="EMBL" id="RZU43188.1"/>
    </source>
</evidence>
<dbReference type="OrthoDB" id="9787279at2"/>
<dbReference type="GO" id="GO:0005886">
    <property type="term" value="C:plasma membrane"/>
    <property type="evidence" value="ECO:0007669"/>
    <property type="project" value="TreeGrafter"/>
</dbReference>
<dbReference type="InterPro" id="IPR030191">
    <property type="entry name" value="CodB"/>
</dbReference>
<accession>A0A4Q7YZF9</accession>
<feature type="transmembrane region" description="Helical" evidence="1">
    <location>
        <begin position="342"/>
        <end position="363"/>
    </location>
</feature>
<feature type="transmembrane region" description="Helical" evidence="1">
    <location>
        <begin position="21"/>
        <end position="42"/>
    </location>
</feature>
<dbReference type="AlphaFoldDB" id="A0A4Q7YZF9"/>
<dbReference type="GO" id="GO:0015209">
    <property type="term" value="F:cytosine transmembrane transporter activity"/>
    <property type="evidence" value="ECO:0007669"/>
    <property type="project" value="InterPro"/>
</dbReference>
<gene>
    <name evidence="2" type="ORF">BDD14_4820</name>
</gene>
<keyword evidence="1" id="KW-0472">Membrane</keyword>
<evidence type="ECO:0000256" key="1">
    <source>
        <dbReference type="SAM" id="Phobius"/>
    </source>
</evidence>
<organism evidence="2 3">
    <name type="scientific">Edaphobacter modestus</name>
    <dbReference type="NCBI Taxonomy" id="388466"/>
    <lineage>
        <taxon>Bacteria</taxon>
        <taxon>Pseudomonadati</taxon>
        <taxon>Acidobacteriota</taxon>
        <taxon>Terriglobia</taxon>
        <taxon>Terriglobales</taxon>
        <taxon>Acidobacteriaceae</taxon>
        <taxon>Edaphobacter</taxon>
    </lineage>
</organism>
<feature type="transmembrane region" description="Helical" evidence="1">
    <location>
        <begin position="375"/>
        <end position="391"/>
    </location>
</feature>
<protein>
    <submittedName>
        <fullName evidence="2">Cytosine permease</fullName>
    </submittedName>
</protein>
<feature type="transmembrane region" description="Helical" evidence="1">
    <location>
        <begin position="411"/>
        <end position="429"/>
    </location>
</feature>
<feature type="transmembrane region" description="Helical" evidence="1">
    <location>
        <begin position="279"/>
        <end position="302"/>
    </location>
</feature>
<feature type="transmembrane region" description="Helical" evidence="1">
    <location>
        <begin position="101"/>
        <end position="124"/>
    </location>
</feature>
<feature type="transmembrane region" description="Helical" evidence="1">
    <location>
        <begin position="48"/>
        <end position="75"/>
    </location>
</feature>
<dbReference type="Proteomes" id="UP000292958">
    <property type="component" value="Unassembled WGS sequence"/>
</dbReference>
<feature type="transmembrane region" description="Helical" evidence="1">
    <location>
        <begin position="167"/>
        <end position="183"/>
    </location>
</feature>
<dbReference type="RefSeq" id="WP_130421554.1">
    <property type="nucleotide sequence ID" value="NZ_SHKW01000001.1"/>
</dbReference>
<feature type="transmembrane region" description="Helical" evidence="1">
    <location>
        <begin position="136"/>
        <end position="155"/>
    </location>
</feature>
<dbReference type="Gene3D" id="1.10.4160.10">
    <property type="entry name" value="Hydantoin permease"/>
    <property type="match status" value="1"/>
</dbReference>